<feature type="region of interest" description="Disordered" evidence="1">
    <location>
        <begin position="40"/>
        <end position="66"/>
    </location>
</feature>
<dbReference type="AlphaFoldDB" id="A0A367ZTF5"/>
<dbReference type="EMBL" id="QOQW01000003">
    <property type="protein sequence ID" value="RCK80989.1"/>
    <property type="molecule type" value="Genomic_DNA"/>
</dbReference>
<reference evidence="2 3" key="1">
    <citation type="submission" date="2018-05" db="EMBL/GenBank/DDBJ databases">
        <title>A metagenomic window into the 2 km-deep terrestrial subsurface aquifer revealed taxonomically and functionally diverse microbial community comprising novel uncultured bacterial lineages.</title>
        <authorList>
            <person name="Kadnikov V.V."/>
            <person name="Mardanov A.V."/>
            <person name="Beletsky A.V."/>
            <person name="Banks D."/>
            <person name="Pimenov N.V."/>
            <person name="Frank Y.A."/>
            <person name="Karnachuk O.V."/>
            <person name="Ravin N.V."/>
        </authorList>
    </citation>
    <scope>NUCLEOTIDE SEQUENCE [LARGE SCALE GENOMIC DNA]</scope>
    <source>
        <strain evidence="2">BY5</strain>
    </source>
</reference>
<feature type="compositionally biased region" description="Low complexity" evidence="1">
    <location>
        <begin position="49"/>
        <end position="66"/>
    </location>
</feature>
<dbReference type="Proteomes" id="UP000252355">
    <property type="component" value="Unassembled WGS sequence"/>
</dbReference>
<sequence length="138" mass="15491">MAVSVVMEERKIYIHQEGKAVYMADQIFFLPVKSTFEVSTAQVPRSDPEPSSAEASSSEELASLSDETLEKDLRAGGINFARASEEQRQLWRRRTYYINPGGRVYHLGSCTPGLSYLPVTWKEVTARALAPCERCTGW</sequence>
<gene>
    <name evidence="2" type="ORF">OZSIB_2366</name>
</gene>
<name>A0A367ZTF5_9BACT</name>
<comment type="caution">
    <text evidence="2">The sequence shown here is derived from an EMBL/GenBank/DDBJ whole genome shotgun (WGS) entry which is preliminary data.</text>
</comment>
<accession>A0A367ZTF5</accession>
<evidence type="ECO:0000256" key="1">
    <source>
        <dbReference type="SAM" id="MobiDB-lite"/>
    </source>
</evidence>
<protein>
    <submittedName>
        <fullName evidence="2">Uncharacterized protein</fullName>
    </submittedName>
</protein>
<evidence type="ECO:0000313" key="3">
    <source>
        <dbReference type="Proteomes" id="UP000252355"/>
    </source>
</evidence>
<evidence type="ECO:0000313" key="2">
    <source>
        <dbReference type="EMBL" id="RCK80989.1"/>
    </source>
</evidence>
<organism evidence="2 3">
    <name type="scientific">Candidatus Ozemobacter sibiricus</name>
    <dbReference type="NCBI Taxonomy" id="2268124"/>
    <lineage>
        <taxon>Bacteria</taxon>
        <taxon>Candidatus Ozemobacteria</taxon>
        <taxon>Candidatus Ozemobacterales</taxon>
        <taxon>Candidatus Ozemobacteraceae</taxon>
        <taxon>Candidatus Ozemobacter</taxon>
    </lineage>
</organism>
<proteinExistence type="predicted"/>